<dbReference type="EMBL" id="AF136222">
    <property type="protein sequence ID" value="ABC54994.1"/>
    <property type="molecule type" value="Genomic_DNA"/>
</dbReference>
<evidence type="ECO:0000256" key="4">
    <source>
        <dbReference type="ARBA" id="ARBA00025955"/>
    </source>
</evidence>
<comment type="function">
    <text evidence="3">Increases viral DNA accumulation. Enhances infectivity and symptom expression.</text>
</comment>
<dbReference type="Proteomes" id="UP001185000">
    <property type="component" value="Segment"/>
</dbReference>
<comment type="similarity">
    <text evidence="1 5">Belongs to the geminiviridae replication enhancer protein family.</text>
</comment>
<dbReference type="PRINTS" id="PR00231">
    <property type="entry name" value="GEMCOATAL3"/>
</dbReference>
<organism evidence="6">
    <name type="scientific">Tomato leaf curl Philippines virus - [LB]</name>
    <dbReference type="NCBI Taxonomy" id="270142"/>
    <lineage>
        <taxon>Viruses</taxon>
        <taxon>Monodnaviria</taxon>
        <taxon>Shotokuvirae</taxon>
        <taxon>Cressdnaviricota</taxon>
        <taxon>Repensiviricetes</taxon>
        <taxon>Geplafuvirales</taxon>
        <taxon>Geminiviridae</taxon>
        <taxon>Begomovirus</taxon>
        <taxon>Begomovirus solanumphilippinense</taxon>
        <taxon>Tomato leaf curl Philippines virus</taxon>
    </lineage>
</organism>
<reference evidence="6" key="1">
    <citation type="submission" date="2005-06" db="EMBL/GenBank/DDBJ databases">
        <authorList>
            <person name="Shih S.L."/>
            <person name="Dolores L.M."/>
            <person name="Nakhla M.K."/>
            <person name="Maxwell D.P."/>
            <person name="Green S.K."/>
        </authorList>
    </citation>
    <scope>NUCLEOTIDE SEQUENCE</scope>
    <source>
        <strain evidence="6">Los Banos 1</strain>
    </source>
</reference>
<proteinExistence type="inferred from homology"/>
<comment type="subunit">
    <text evidence="4 5">Homooligomer. Interacts with the replication-associated protein (REP). Interacts with host proliferating cell nuclear antigen (PCNA). Interacts with host retinoblastoma-related protein 1 (RBR1), and may thereby deregulate the host cell cycle. Oligomerization and interaction with PCNA are necessary for optimal replication enhancement.</text>
</comment>
<keyword evidence="2 5" id="KW-0945">Host-virus interaction</keyword>
<name>Q2PDL4_9GEMI</name>
<sequence length="133" mass="15718">MDSRTGEPITAAQGENGVYTWTITNPLYFQISQHDKMPFLKNHDIITVQIQFNHNLRKALGIHQCFLICQIWTHLHPQTWRFLRVFKYQCMKYLYSLGVISINNVIRAIKHVLFDVIKTIDVQISHIIKFSIY</sequence>
<evidence type="ECO:0000256" key="2">
    <source>
        <dbReference type="ARBA" id="ARBA00022581"/>
    </source>
</evidence>
<evidence type="ECO:0000256" key="3">
    <source>
        <dbReference type="ARBA" id="ARBA00025603"/>
    </source>
</evidence>
<protein>
    <recommendedName>
        <fullName evidence="5">Replication enhancer</fullName>
        <shortName evidence="5">REn</shortName>
    </recommendedName>
</protein>
<evidence type="ECO:0000256" key="5">
    <source>
        <dbReference type="RuleBase" id="RU363029"/>
    </source>
</evidence>
<evidence type="ECO:0000313" key="6">
    <source>
        <dbReference type="EMBL" id="ABC54994.1"/>
    </source>
</evidence>
<evidence type="ECO:0000256" key="1">
    <source>
        <dbReference type="ARBA" id="ARBA00009424"/>
    </source>
</evidence>
<dbReference type="InterPro" id="IPR000657">
    <property type="entry name" value="Gemini_AL3"/>
</dbReference>
<dbReference type="GO" id="GO:0016032">
    <property type="term" value="P:viral process"/>
    <property type="evidence" value="ECO:0007669"/>
    <property type="project" value="InterPro"/>
</dbReference>
<accession>Q2PDL4</accession>
<dbReference type="Pfam" id="PF01407">
    <property type="entry name" value="Gemini_AL3"/>
    <property type="match status" value="1"/>
</dbReference>
<gene>
    <name evidence="6" type="primary">C3</name>
</gene>